<feature type="transmembrane region" description="Helical" evidence="10">
    <location>
        <begin position="144"/>
        <end position="167"/>
    </location>
</feature>
<evidence type="ECO:0000256" key="6">
    <source>
        <dbReference type="ARBA" id="ARBA00022777"/>
    </source>
</evidence>
<dbReference type="PANTHER" id="PTHR24421:SF10">
    <property type="entry name" value="NITRATE_NITRITE SENSOR PROTEIN NARQ"/>
    <property type="match status" value="1"/>
</dbReference>
<dbReference type="InterPro" id="IPR050482">
    <property type="entry name" value="Sensor_HK_TwoCompSys"/>
</dbReference>
<keyword evidence="5" id="KW-0547">Nucleotide-binding</keyword>
<evidence type="ECO:0000256" key="5">
    <source>
        <dbReference type="ARBA" id="ARBA00022741"/>
    </source>
</evidence>
<feature type="transmembrane region" description="Helical" evidence="10">
    <location>
        <begin position="26"/>
        <end position="44"/>
    </location>
</feature>
<dbReference type="InterPro" id="IPR036890">
    <property type="entry name" value="HATPase_C_sf"/>
</dbReference>
<keyword evidence="7" id="KW-0067">ATP-binding</keyword>
<reference evidence="14" key="1">
    <citation type="journal article" date="2019" name="Int. J. Syst. Evol. Microbiol.">
        <title>The Global Catalogue of Microorganisms (GCM) 10K type strain sequencing project: providing services to taxonomists for standard genome sequencing and annotation.</title>
        <authorList>
            <consortium name="The Broad Institute Genomics Platform"/>
            <consortium name="The Broad Institute Genome Sequencing Center for Infectious Disease"/>
            <person name="Wu L."/>
            <person name="Ma J."/>
        </authorList>
    </citation>
    <scope>NUCLEOTIDE SEQUENCE [LARGE SCALE GENOMIC DNA]</scope>
    <source>
        <strain evidence="14">JCM 3272</strain>
    </source>
</reference>
<evidence type="ECO:0000256" key="3">
    <source>
        <dbReference type="ARBA" id="ARBA00022553"/>
    </source>
</evidence>
<keyword evidence="10" id="KW-0472">Membrane</keyword>
<organism evidence="13 14">
    <name type="scientific">Dactylosporangium salmoneum</name>
    <dbReference type="NCBI Taxonomy" id="53361"/>
    <lineage>
        <taxon>Bacteria</taxon>
        <taxon>Bacillati</taxon>
        <taxon>Actinomycetota</taxon>
        <taxon>Actinomycetes</taxon>
        <taxon>Micromonosporales</taxon>
        <taxon>Micromonosporaceae</taxon>
        <taxon>Dactylosporangium</taxon>
    </lineage>
</organism>
<dbReference type="Gene3D" id="3.30.565.10">
    <property type="entry name" value="Histidine kinase-like ATPase, C-terminal domain"/>
    <property type="match status" value="1"/>
</dbReference>
<dbReference type="InterPro" id="IPR011712">
    <property type="entry name" value="Sig_transdc_His_kin_sub3_dim/P"/>
</dbReference>
<keyword evidence="10" id="KW-0812">Transmembrane</keyword>
<feature type="transmembrane region" description="Helical" evidence="10">
    <location>
        <begin position="76"/>
        <end position="93"/>
    </location>
</feature>
<proteinExistence type="predicted"/>
<feature type="transmembrane region" description="Helical" evidence="10">
    <location>
        <begin position="122"/>
        <end position="138"/>
    </location>
</feature>
<dbReference type="PANTHER" id="PTHR24421">
    <property type="entry name" value="NITRATE/NITRITE SENSOR PROTEIN NARX-RELATED"/>
    <property type="match status" value="1"/>
</dbReference>
<evidence type="ECO:0000259" key="12">
    <source>
        <dbReference type="Pfam" id="PF07730"/>
    </source>
</evidence>
<dbReference type="EC" id="2.7.13.3" evidence="2"/>
<dbReference type="Proteomes" id="UP001501444">
    <property type="component" value="Unassembled WGS sequence"/>
</dbReference>
<keyword evidence="6" id="KW-0418">Kinase</keyword>
<protein>
    <recommendedName>
        <fullName evidence="2">histidine kinase</fullName>
        <ecNumber evidence="2">2.7.13.3</ecNumber>
    </recommendedName>
</protein>
<dbReference type="EMBL" id="BAAARV010000130">
    <property type="protein sequence ID" value="GAA2392382.1"/>
    <property type="molecule type" value="Genomic_DNA"/>
</dbReference>
<keyword evidence="3" id="KW-0597">Phosphoprotein</keyword>
<feature type="domain" description="Histidine kinase/HSP90-like ATPase" evidence="11">
    <location>
        <begin position="304"/>
        <end position="391"/>
    </location>
</feature>
<dbReference type="CDD" id="cd16917">
    <property type="entry name" value="HATPase_UhpB-NarQ-NarX-like"/>
    <property type="match status" value="1"/>
</dbReference>
<keyword evidence="4" id="KW-0808">Transferase</keyword>
<evidence type="ECO:0000256" key="1">
    <source>
        <dbReference type="ARBA" id="ARBA00000085"/>
    </source>
</evidence>
<dbReference type="Pfam" id="PF07730">
    <property type="entry name" value="HisKA_3"/>
    <property type="match status" value="1"/>
</dbReference>
<evidence type="ECO:0000256" key="10">
    <source>
        <dbReference type="SAM" id="Phobius"/>
    </source>
</evidence>
<dbReference type="SUPFAM" id="SSF55874">
    <property type="entry name" value="ATPase domain of HSP90 chaperone/DNA topoisomerase II/histidine kinase"/>
    <property type="match status" value="1"/>
</dbReference>
<evidence type="ECO:0000256" key="9">
    <source>
        <dbReference type="SAM" id="MobiDB-lite"/>
    </source>
</evidence>
<keyword evidence="14" id="KW-1185">Reference proteome</keyword>
<feature type="compositionally biased region" description="Basic and acidic residues" evidence="9">
    <location>
        <begin position="403"/>
        <end position="412"/>
    </location>
</feature>
<evidence type="ECO:0000259" key="11">
    <source>
        <dbReference type="Pfam" id="PF02518"/>
    </source>
</evidence>
<keyword evidence="10" id="KW-1133">Transmembrane helix</keyword>
<evidence type="ECO:0000256" key="8">
    <source>
        <dbReference type="ARBA" id="ARBA00023012"/>
    </source>
</evidence>
<evidence type="ECO:0000256" key="2">
    <source>
        <dbReference type="ARBA" id="ARBA00012438"/>
    </source>
</evidence>
<feature type="transmembrane region" description="Helical" evidence="10">
    <location>
        <begin position="50"/>
        <end position="69"/>
    </location>
</feature>
<name>A0ABP5V3F8_9ACTN</name>
<comment type="caution">
    <text evidence="13">The sequence shown here is derived from an EMBL/GenBank/DDBJ whole genome shotgun (WGS) entry which is preliminary data.</text>
</comment>
<feature type="domain" description="Signal transduction histidine kinase subgroup 3 dimerisation and phosphoacceptor" evidence="12">
    <location>
        <begin position="197"/>
        <end position="264"/>
    </location>
</feature>
<sequence length="412" mass="41038">MKAHPEGARDGGPSVAASHLHRLVRLAAWITTGAVAIATVAAGLPAGSAAAAATVALTVAGLALWCLALVRRGAPVPVLTAAMAGTGLAGAALDALRPPGPGIVMICMAMAGLGFGLPRRPGLAAAAVILVAAGWAEARGSANPVGAVLGVAAAAGFMYLAAAFAAVSRDAHSHSQALLEQEAATRAAREEAAVLGERGRLARELHDVLAHTLSGLAVQLEGARLLAERTGADPRLAEQVTNAQRLARDGMVNAKRAVAALRGEALPGPAQLPALIEQTRLSGLPVTLAVAGEPRPLPSESGLAVYRAVQEALTNAAKHAGRGAAVAVALTWADGTLTAQVTDSGGDRVVPGLPSGGYGLAGLAERAALAGGRLDAGPTADGWQVTLTMPIPTTPIPAAPDPARAHTQEAHS</sequence>
<dbReference type="Gene3D" id="1.20.5.1930">
    <property type="match status" value="1"/>
</dbReference>
<dbReference type="InterPro" id="IPR003594">
    <property type="entry name" value="HATPase_dom"/>
</dbReference>
<evidence type="ECO:0000256" key="4">
    <source>
        <dbReference type="ARBA" id="ARBA00022679"/>
    </source>
</evidence>
<keyword evidence="8" id="KW-0902">Two-component regulatory system</keyword>
<evidence type="ECO:0000313" key="13">
    <source>
        <dbReference type="EMBL" id="GAA2392382.1"/>
    </source>
</evidence>
<gene>
    <name evidence="13" type="ORF">GCM10010170_104990</name>
</gene>
<evidence type="ECO:0000256" key="7">
    <source>
        <dbReference type="ARBA" id="ARBA00022840"/>
    </source>
</evidence>
<dbReference type="Pfam" id="PF02518">
    <property type="entry name" value="HATPase_c"/>
    <property type="match status" value="1"/>
</dbReference>
<feature type="region of interest" description="Disordered" evidence="9">
    <location>
        <begin position="392"/>
        <end position="412"/>
    </location>
</feature>
<comment type="catalytic activity">
    <reaction evidence="1">
        <text>ATP + protein L-histidine = ADP + protein N-phospho-L-histidine.</text>
        <dbReference type="EC" id="2.7.13.3"/>
    </reaction>
</comment>
<accession>A0ABP5V3F8</accession>
<evidence type="ECO:0000313" key="14">
    <source>
        <dbReference type="Proteomes" id="UP001501444"/>
    </source>
</evidence>